<dbReference type="InterPro" id="IPR013785">
    <property type="entry name" value="Aldolase_TIM"/>
</dbReference>
<dbReference type="GO" id="GO:0006094">
    <property type="term" value="P:gluconeogenesis"/>
    <property type="evidence" value="ECO:0007669"/>
    <property type="project" value="TreeGrafter"/>
</dbReference>
<gene>
    <name evidence="2" type="primary">cfiA</name>
    <name evidence="2" type="ORF">AXFE_04470</name>
</gene>
<feature type="domain" description="Pyruvate carboxyltransferase" evidence="1">
    <location>
        <begin position="4"/>
        <end position="266"/>
    </location>
</feature>
<dbReference type="OrthoDB" id="9760256at2"/>
<dbReference type="PANTHER" id="PTHR43778">
    <property type="entry name" value="PYRUVATE CARBOXYLASE"/>
    <property type="match status" value="1"/>
</dbReference>
<dbReference type="Proteomes" id="UP000032360">
    <property type="component" value="Unassembled WGS sequence"/>
</dbReference>
<dbReference type="PATRIC" id="fig|1280514.3.peg.622"/>
<dbReference type="GO" id="GO:0005737">
    <property type="term" value="C:cytoplasm"/>
    <property type="evidence" value="ECO:0007669"/>
    <property type="project" value="TreeGrafter"/>
</dbReference>
<protein>
    <submittedName>
        <fullName evidence="2">2-oxoglutarate carboxylase large subunit</fullName>
        <ecNumber evidence="2">6.4.1.7</ecNumber>
    </submittedName>
</protein>
<dbReference type="Pfam" id="PF00682">
    <property type="entry name" value="HMGL-like"/>
    <property type="match status" value="1"/>
</dbReference>
<evidence type="ECO:0000313" key="3">
    <source>
        <dbReference type="Proteomes" id="UP000032360"/>
    </source>
</evidence>
<dbReference type="InterPro" id="IPR055268">
    <property type="entry name" value="PCB-like"/>
</dbReference>
<accession>A0A0D8HNF9</accession>
<dbReference type="InterPro" id="IPR000891">
    <property type="entry name" value="PYR_CT"/>
</dbReference>
<comment type="caution">
    <text evidence="2">The sequence shown here is derived from an EMBL/GenBank/DDBJ whole genome shotgun (WGS) entry which is preliminary data.</text>
</comment>
<reference evidence="2 3" key="1">
    <citation type="submission" date="2015-01" db="EMBL/GenBank/DDBJ databases">
        <title>Draft genome of the acidophilic iron oxidizer Acidithrix ferrooxidans strain Py-F3.</title>
        <authorList>
            <person name="Poehlein A."/>
            <person name="Eisen S."/>
            <person name="Schloemann M."/>
            <person name="Johnson B.D."/>
            <person name="Daniel R."/>
            <person name="Muehling M."/>
        </authorList>
    </citation>
    <scope>NUCLEOTIDE SEQUENCE [LARGE SCALE GENOMIC DNA]</scope>
    <source>
        <strain evidence="2 3">Py-F3</strain>
    </source>
</reference>
<dbReference type="EMBL" id="JXYS01000010">
    <property type="protein sequence ID" value="KJF18661.1"/>
    <property type="molecule type" value="Genomic_DNA"/>
</dbReference>
<dbReference type="Gene3D" id="3.20.20.70">
    <property type="entry name" value="Aldolase class I"/>
    <property type="match status" value="1"/>
</dbReference>
<dbReference type="GO" id="GO:0034029">
    <property type="term" value="F:2-oxoglutarate carboxylase activity"/>
    <property type="evidence" value="ECO:0007669"/>
    <property type="project" value="UniProtKB-EC"/>
</dbReference>
<dbReference type="Pfam" id="PF02436">
    <property type="entry name" value="PYC_OADA"/>
    <property type="match status" value="1"/>
</dbReference>
<keyword evidence="2" id="KW-0436">Ligase</keyword>
<proteinExistence type="predicted"/>
<dbReference type="PANTHER" id="PTHR43778:SF2">
    <property type="entry name" value="PYRUVATE CARBOXYLASE, MITOCHONDRIAL"/>
    <property type="match status" value="1"/>
</dbReference>
<name>A0A0D8HNF9_9ACTN</name>
<sequence>MSHIEFVDQTLRDGQQSLWGMRMRTGMVAEVAGLIDKAGFRTVDVTGSSMFECMIRYSREDPWEGLDLWRSWMPNSKLRAGSRSNCIAKFGLTPDSLMDLWIQTLVKHGINSFWIYDCLFNMDKMERLCKVVSDAGAEVVPSVMYGISPVHTDEFFAERVAEMVSWGFVDSVYVEDAPGILTPERATTLFPALVKAASGTPLEMHCHNTVGVAPRNYIEAIAAGINILHTASRPLANGPSLPSTESMVANLDWLGHTHGINEELLEPIAAHFARVAQQEGHPIGHVNEYSVFNYKHQLPGGMTGTLKAQLAQYNMADRLDEVLEEVVQCREDLGHPISATPFSQLMGIQAVLNVVTGERYSIVPDEVIIYVLGHLGKAPAPFNEEVKDRILDSTRGREMQDWEPPQPSIKELKREYGDEKISDEELLMRYLAPADDLEATRSKGPVPRNYIFNETSSLKDLVEDMLAMKRPKYLRVSKEDWTITLRR</sequence>
<dbReference type="SUPFAM" id="SSF89000">
    <property type="entry name" value="post-HMGL domain-like"/>
    <property type="match status" value="1"/>
</dbReference>
<dbReference type="EC" id="6.4.1.7" evidence="2"/>
<dbReference type="SUPFAM" id="SSF51569">
    <property type="entry name" value="Aldolase"/>
    <property type="match status" value="1"/>
</dbReference>
<dbReference type="STRING" id="1280514.AXFE_04470"/>
<dbReference type="AlphaFoldDB" id="A0A0D8HNF9"/>
<organism evidence="2 3">
    <name type="scientific">Acidithrix ferrooxidans</name>
    <dbReference type="NCBI Taxonomy" id="1280514"/>
    <lineage>
        <taxon>Bacteria</taxon>
        <taxon>Bacillati</taxon>
        <taxon>Actinomycetota</taxon>
        <taxon>Acidimicrobiia</taxon>
        <taxon>Acidimicrobiales</taxon>
        <taxon>Acidimicrobiaceae</taxon>
        <taxon>Acidithrix</taxon>
    </lineage>
</organism>
<dbReference type="GO" id="GO:0004736">
    <property type="term" value="F:pyruvate carboxylase activity"/>
    <property type="evidence" value="ECO:0007669"/>
    <property type="project" value="TreeGrafter"/>
</dbReference>
<keyword evidence="3" id="KW-1185">Reference proteome</keyword>
<dbReference type="InterPro" id="IPR003379">
    <property type="entry name" value="Carboxylase_cons_dom"/>
</dbReference>
<evidence type="ECO:0000313" key="2">
    <source>
        <dbReference type="EMBL" id="KJF18661.1"/>
    </source>
</evidence>
<dbReference type="PROSITE" id="PS50991">
    <property type="entry name" value="PYR_CT"/>
    <property type="match status" value="1"/>
</dbReference>
<dbReference type="RefSeq" id="WP_052604250.1">
    <property type="nucleotide sequence ID" value="NZ_JXYS01000010.1"/>
</dbReference>
<evidence type="ECO:0000259" key="1">
    <source>
        <dbReference type="PROSITE" id="PS50991"/>
    </source>
</evidence>
<dbReference type="CDD" id="cd07937">
    <property type="entry name" value="DRE_TIM_PC_TC_5S"/>
    <property type="match status" value="1"/>
</dbReference>